<evidence type="ECO:0000313" key="2">
    <source>
        <dbReference type="EMBL" id="MBK1791083.1"/>
    </source>
</evidence>
<feature type="transmembrane region" description="Helical" evidence="1">
    <location>
        <begin position="489"/>
        <end position="510"/>
    </location>
</feature>
<evidence type="ECO:0000313" key="3">
    <source>
        <dbReference type="Proteomes" id="UP000624703"/>
    </source>
</evidence>
<gene>
    <name evidence="2" type="ORF">JIN82_07960</name>
</gene>
<name>A0A8J7MEK4_9BACT</name>
<feature type="transmembrane region" description="Helical" evidence="1">
    <location>
        <begin position="21"/>
        <end position="40"/>
    </location>
</feature>
<organism evidence="2 3">
    <name type="scientific">Persicirhabdus sediminis</name>
    <dbReference type="NCBI Taxonomy" id="454144"/>
    <lineage>
        <taxon>Bacteria</taxon>
        <taxon>Pseudomonadati</taxon>
        <taxon>Verrucomicrobiota</taxon>
        <taxon>Verrucomicrobiia</taxon>
        <taxon>Verrucomicrobiales</taxon>
        <taxon>Verrucomicrobiaceae</taxon>
        <taxon>Persicirhabdus</taxon>
    </lineage>
</organism>
<evidence type="ECO:0000256" key="1">
    <source>
        <dbReference type="SAM" id="Phobius"/>
    </source>
</evidence>
<comment type="caution">
    <text evidence="2">The sequence shown here is derived from an EMBL/GenBank/DDBJ whole genome shotgun (WGS) entry which is preliminary data.</text>
</comment>
<protein>
    <submittedName>
        <fullName evidence="2">Gldg family protein</fullName>
    </submittedName>
</protein>
<dbReference type="AlphaFoldDB" id="A0A8J7MEK4"/>
<keyword evidence="1" id="KW-0472">Membrane</keyword>
<keyword evidence="1" id="KW-0812">Transmembrane</keyword>
<reference evidence="2" key="1">
    <citation type="submission" date="2021-01" db="EMBL/GenBank/DDBJ databases">
        <title>Modified the classification status of verrucomicrobia.</title>
        <authorList>
            <person name="Feng X."/>
        </authorList>
    </citation>
    <scope>NUCLEOTIDE SEQUENCE</scope>
    <source>
        <strain evidence="2">_KCTC 22039</strain>
    </source>
</reference>
<dbReference type="EMBL" id="JAENIM010000039">
    <property type="protein sequence ID" value="MBK1791083.1"/>
    <property type="molecule type" value="Genomic_DNA"/>
</dbReference>
<keyword evidence="3" id="KW-1185">Reference proteome</keyword>
<sequence>MSESENSPSKARQIRRNGQRFLISFQFVLFLIAICAANYLSCAHHRTVDLTVQKDFTLSPLSTSYLAGENMQNLEQPLRIIAAIRPNSPHYQRMRGRLEAYQRAANGQISIEFLDPFKNLDRAQEITNTYRHTFTEDILILDARKSEDQSRTEDSTSRQQMSAHVRFVPISALYLMAPGADNKLIITEWQDERVITSQIIGAVEGNPRKFYFIADKSKLEGVNKQAAAWENYAAMLYQMNIQLVPIRISELAKLPEDAAGVALIAPAYDFTDTEIEILREYWDRTPSAVFIALDPNNRLANLNSFLRRYGVSARNDRVVSTSRDGETLRNVRALFTREPDVNKQIGGKPATFEGPSSSLEVRENDEDLLNRLITPVPLIEANERWWGETRYQDAGTPEFNAEEDNAAPIYLGAKITRGNASDDQTRHLTGRMVVVSNSGFMEPNSMRAEQEDFLNASSNWLIGREELIGIGPRKVVRHKLTLPDKERSLVNKICLIGMPLAALLAALVVWNTRRA</sequence>
<dbReference type="RefSeq" id="WP_200311099.1">
    <property type="nucleotide sequence ID" value="NZ_JAENIM010000039.1"/>
</dbReference>
<accession>A0A8J7MEK4</accession>
<dbReference type="Proteomes" id="UP000624703">
    <property type="component" value="Unassembled WGS sequence"/>
</dbReference>
<keyword evidence="1" id="KW-1133">Transmembrane helix</keyword>
<proteinExistence type="predicted"/>